<evidence type="ECO:0000313" key="2">
    <source>
        <dbReference type="Proteomes" id="UP001437256"/>
    </source>
</evidence>
<protein>
    <submittedName>
        <fullName evidence="1">Uncharacterized protein</fullName>
    </submittedName>
</protein>
<proteinExistence type="predicted"/>
<organism evidence="1 2">
    <name type="scientific">Marasmius tenuissimus</name>
    <dbReference type="NCBI Taxonomy" id="585030"/>
    <lineage>
        <taxon>Eukaryota</taxon>
        <taxon>Fungi</taxon>
        <taxon>Dikarya</taxon>
        <taxon>Basidiomycota</taxon>
        <taxon>Agaricomycotina</taxon>
        <taxon>Agaricomycetes</taxon>
        <taxon>Agaricomycetidae</taxon>
        <taxon>Agaricales</taxon>
        <taxon>Marasmiineae</taxon>
        <taxon>Marasmiaceae</taxon>
        <taxon>Marasmius</taxon>
    </lineage>
</organism>
<sequence>MYHCPGVNGKQVTRRWADWSVDFKTSTWYYNPAFLSLNPPSEGNLELLPNPVPPLLQDTPPRLDATEILVHVEETLGDFLYLIASSGVWWICDLSMNEAMDDPQLRNTLASFIHNVLVIYDATPVYRAPRYIQEGASLPEDDTFIIPDEDDQVELLYA</sequence>
<keyword evidence="2" id="KW-1185">Reference proteome</keyword>
<dbReference type="EMBL" id="JBBXMP010000241">
    <property type="protein sequence ID" value="KAL0059225.1"/>
    <property type="molecule type" value="Genomic_DNA"/>
</dbReference>
<comment type="caution">
    <text evidence="1">The sequence shown here is derived from an EMBL/GenBank/DDBJ whole genome shotgun (WGS) entry which is preliminary data.</text>
</comment>
<gene>
    <name evidence="1" type="ORF">AAF712_014033</name>
</gene>
<reference evidence="1 2" key="1">
    <citation type="submission" date="2024-05" db="EMBL/GenBank/DDBJ databases">
        <title>A draft genome resource for the thread blight pathogen Marasmius tenuissimus strain MS-2.</title>
        <authorList>
            <person name="Yulfo-Soto G.E."/>
            <person name="Baruah I.K."/>
            <person name="Amoako-Attah I."/>
            <person name="Bukari Y."/>
            <person name="Meinhardt L.W."/>
            <person name="Bailey B.A."/>
            <person name="Cohen S.P."/>
        </authorList>
    </citation>
    <scope>NUCLEOTIDE SEQUENCE [LARGE SCALE GENOMIC DNA]</scope>
    <source>
        <strain evidence="1 2">MS-2</strain>
    </source>
</reference>
<name>A0ABR2ZD75_9AGAR</name>
<accession>A0ABR2ZD75</accession>
<evidence type="ECO:0000313" key="1">
    <source>
        <dbReference type="EMBL" id="KAL0059225.1"/>
    </source>
</evidence>
<dbReference type="Proteomes" id="UP001437256">
    <property type="component" value="Unassembled WGS sequence"/>
</dbReference>